<gene>
    <name evidence="5" type="ORF">V22_08400</name>
</gene>
<evidence type="ECO:0000259" key="4">
    <source>
        <dbReference type="PROSITE" id="PS51737"/>
    </source>
</evidence>
<dbReference type="Gene3D" id="1.10.10.60">
    <property type="entry name" value="Homeodomain-like"/>
    <property type="match status" value="1"/>
</dbReference>
<dbReference type="Pfam" id="PF07508">
    <property type="entry name" value="Recombinase"/>
    <property type="match status" value="1"/>
</dbReference>
<keyword evidence="1" id="KW-0175">Coiled coil</keyword>
<evidence type="ECO:0000313" key="6">
    <source>
        <dbReference type="Proteomes" id="UP000319976"/>
    </source>
</evidence>
<feature type="region of interest" description="Disordered" evidence="2">
    <location>
        <begin position="361"/>
        <end position="382"/>
    </location>
</feature>
<evidence type="ECO:0008006" key="7">
    <source>
        <dbReference type="Google" id="ProtNLM"/>
    </source>
</evidence>
<feature type="domain" description="Resolvase/invertase-type recombinase catalytic" evidence="3">
    <location>
        <begin position="59"/>
        <end position="207"/>
    </location>
</feature>
<evidence type="ECO:0000259" key="3">
    <source>
        <dbReference type="PROSITE" id="PS51736"/>
    </source>
</evidence>
<name>A0A517T5F9_9PLAN</name>
<dbReference type="SMART" id="SM00857">
    <property type="entry name" value="Resolvase"/>
    <property type="match status" value="1"/>
</dbReference>
<feature type="domain" description="Recombinase" evidence="4">
    <location>
        <begin position="216"/>
        <end position="362"/>
    </location>
</feature>
<dbReference type="Gene3D" id="3.40.50.1390">
    <property type="entry name" value="Resolvase, N-terminal catalytic domain"/>
    <property type="match status" value="1"/>
</dbReference>
<dbReference type="InterPro" id="IPR006119">
    <property type="entry name" value="Resolv_N"/>
</dbReference>
<dbReference type="AlphaFoldDB" id="A0A517T5F9"/>
<keyword evidence="6" id="KW-1185">Reference proteome</keyword>
<dbReference type="Gene3D" id="3.90.1750.20">
    <property type="entry name" value="Putative Large Serine Recombinase, Chain B, Domain 2"/>
    <property type="match status" value="1"/>
</dbReference>
<dbReference type="GO" id="GO:0003677">
    <property type="term" value="F:DNA binding"/>
    <property type="evidence" value="ECO:0007669"/>
    <property type="project" value="InterPro"/>
</dbReference>
<feature type="compositionally biased region" description="Polar residues" evidence="2">
    <location>
        <begin position="366"/>
        <end position="381"/>
    </location>
</feature>
<dbReference type="PROSITE" id="PS51257">
    <property type="entry name" value="PROKAR_LIPOPROTEIN"/>
    <property type="match status" value="1"/>
</dbReference>
<evidence type="ECO:0000256" key="1">
    <source>
        <dbReference type="SAM" id="Coils"/>
    </source>
</evidence>
<dbReference type="EMBL" id="CP036316">
    <property type="protein sequence ID" value="QDT63616.1"/>
    <property type="molecule type" value="Genomic_DNA"/>
</dbReference>
<dbReference type="InterPro" id="IPR050639">
    <property type="entry name" value="SSR_resolvase"/>
</dbReference>
<reference evidence="5 6" key="1">
    <citation type="submission" date="2019-02" db="EMBL/GenBank/DDBJ databases">
        <title>Deep-cultivation of Planctomycetes and their phenomic and genomic characterization uncovers novel biology.</title>
        <authorList>
            <person name="Wiegand S."/>
            <person name="Jogler M."/>
            <person name="Boedeker C."/>
            <person name="Pinto D."/>
            <person name="Vollmers J."/>
            <person name="Rivas-Marin E."/>
            <person name="Kohn T."/>
            <person name="Peeters S.H."/>
            <person name="Heuer A."/>
            <person name="Rast P."/>
            <person name="Oberbeckmann S."/>
            <person name="Bunk B."/>
            <person name="Jeske O."/>
            <person name="Meyerdierks A."/>
            <person name="Storesund J.E."/>
            <person name="Kallscheuer N."/>
            <person name="Luecker S."/>
            <person name="Lage O.M."/>
            <person name="Pohl T."/>
            <person name="Merkel B.J."/>
            <person name="Hornburger P."/>
            <person name="Mueller R.-W."/>
            <person name="Bruemmer F."/>
            <person name="Labrenz M."/>
            <person name="Spormann A.M."/>
            <person name="Op den Camp H."/>
            <person name="Overmann J."/>
            <person name="Amann R."/>
            <person name="Jetten M.S.M."/>
            <person name="Mascher T."/>
            <person name="Medema M.H."/>
            <person name="Devos D.P."/>
            <person name="Kaster A.-K."/>
            <person name="Ovreas L."/>
            <person name="Rohde M."/>
            <person name="Galperin M.Y."/>
            <person name="Jogler C."/>
        </authorList>
    </citation>
    <scope>NUCLEOTIDE SEQUENCE [LARGE SCALE GENOMIC DNA]</scope>
    <source>
        <strain evidence="5 6">V22</strain>
    </source>
</reference>
<dbReference type="Proteomes" id="UP000319976">
    <property type="component" value="Chromosome"/>
</dbReference>
<dbReference type="InterPro" id="IPR011109">
    <property type="entry name" value="DNA_bind_recombinase_dom"/>
</dbReference>
<dbReference type="InterPro" id="IPR038109">
    <property type="entry name" value="DNA_bind_recomb_sf"/>
</dbReference>
<dbReference type="KEGG" id="chya:V22_08400"/>
<dbReference type="PROSITE" id="PS51736">
    <property type="entry name" value="RECOMBINASES_3"/>
    <property type="match status" value="1"/>
</dbReference>
<proteinExistence type="predicted"/>
<evidence type="ECO:0000256" key="2">
    <source>
        <dbReference type="SAM" id="MobiDB-lite"/>
    </source>
</evidence>
<organism evidence="5 6">
    <name type="scientific">Calycomorphotria hydatis</name>
    <dbReference type="NCBI Taxonomy" id="2528027"/>
    <lineage>
        <taxon>Bacteria</taxon>
        <taxon>Pseudomonadati</taxon>
        <taxon>Planctomycetota</taxon>
        <taxon>Planctomycetia</taxon>
        <taxon>Planctomycetales</taxon>
        <taxon>Planctomycetaceae</taxon>
        <taxon>Calycomorphotria</taxon>
    </lineage>
</organism>
<dbReference type="GO" id="GO:0000150">
    <property type="term" value="F:DNA strand exchange activity"/>
    <property type="evidence" value="ECO:0007669"/>
    <property type="project" value="InterPro"/>
</dbReference>
<dbReference type="SUPFAM" id="SSF53041">
    <property type="entry name" value="Resolvase-like"/>
    <property type="match status" value="1"/>
</dbReference>
<accession>A0A517T5F9</accession>
<dbReference type="CDD" id="cd00338">
    <property type="entry name" value="Ser_Recombinase"/>
    <property type="match status" value="1"/>
</dbReference>
<sequence>MKKKRFAQFSLHWVICGCLLLFVVVLSTKLAQWPPYMGHAVLSACAAIISTRSNDTRSRAATYSRCSSEHQREERIRDQQRCCHDAAQKNGHEILPDLNFFDEAVSGTKSDREGLNALLAAAERREFEVLYVHSLSRLSRDLLLTLTLLRRLDQRYHIRIISVSEGLDSNQDSWNMMITFRGLFHEQYLEELRVNVLRGHEGVLQEGYPVGDWCFGYGSEPVPGSEQSRPGRQSKPKMRYIINEETSEWVRRVFHWFVMERRSVRSIVSELNRLNAPKDHRSNQSQWHHVLVTRMLRNAKYIGIWPWGQSRNVRDPENGKVHQEARSKEEYEKWTRHFPELRIIDVNLFMRAPELLDENQKKWESSRNGNGQLCGSTPQNNGRKEKRLFSGILKCPACGSPFVSCGKRTKCRGSLRSVCDCNTSVRTELLEERLVNEIVTRLTADEDWFQLLLRLVIQNYQKLEADRPDVRRDLESKLDTLNRKIKKLLDLAESDAAPADLMERLKSRQKEKEKLQLELKRVERVSQQPVSPPDEKSVRAKLDQLCELIQKVSPDANNALSALVGGTILLEEVETPLRKRKHLRARFRIYQRSFLDSSVEHPPAEDSEPTGEEILVDLDEPSLVYEQHQRALELYDQGRLVIEIANELGVSKSRATAILKEARELAGRKQEDGRQRRASLSKKHTATPIYQEIADRVMELYHQDLPMHVIADQLGIDRNTVTKAVKYWHESRGETAPNGRTRRRLINEKNNRSREVI</sequence>
<evidence type="ECO:0000313" key="5">
    <source>
        <dbReference type="EMBL" id="QDT63616.1"/>
    </source>
</evidence>
<dbReference type="InterPro" id="IPR036162">
    <property type="entry name" value="Resolvase-like_N_sf"/>
</dbReference>
<dbReference type="PANTHER" id="PTHR30461:SF23">
    <property type="entry name" value="DNA RECOMBINASE-RELATED"/>
    <property type="match status" value="1"/>
</dbReference>
<dbReference type="PROSITE" id="PS51737">
    <property type="entry name" value="RECOMBINASE_DNA_BIND"/>
    <property type="match status" value="1"/>
</dbReference>
<dbReference type="Pfam" id="PF00239">
    <property type="entry name" value="Resolvase"/>
    <property type="match status" value="1"/>
</dbReference>
<feature type="coiled-coil region" evidence="1">
    <location>
        <begin position="471"/>
        <end position="528"/>
    </location>
</feature>
<protein>
    <recommendedName>
        <fullName evidence="7">Recombinase domain-containing protein</fullName>
    </recommendedName>
</protein>
<dbReference type="PANTHER" id="PTHR30461">
    <property type="entry name" value="DNA-INVERTASE FROM LAMBDOID PROPHAGE"/>
    <property type="match status" value="1"/>
</dbReference>